<organism evidence="1 2">
    <name type="scientific">Aliiglaciecola litoralis</name>
    <dbReference type="NCBI Taxonomy" id="582857"/>
    <lineage>
        <taxon>Bacteria</taxon>
        <taxon>Pseudomonadati</taxon>
        <taxon>Pseudomonadota</taxon>
        <taxon>Gammaproteobacteria</taxon>
        <taxon>Alteromonadales</taxon>
        <taxon>Alteromonadaceae</taxon>
        <taxon>Aliiglaciecola</taxon>
    </lineage>
</organism>
<evidence type="ECO:0000313" key="2">
    <source>
        <dbReference type="Proteomes" id="UP001500359"/>
    </source>
</evidence>
<dbReference type="Proteomes" id="UP001500359">
    <property type="component" value="Unassembled WGS sequence"/>
</dbReference>
<accession>A0ABN1LBW0</accession>
<dbReference type="EMBL" id="BAAAFD010000001">
    <property type="protein sequence ID" value="GAA0851880.1"/>
    <property type="molecule type" value="Genomic_DNA"/>
</dbReference>
<evidence type="ECO:0000313" key="1">
    <source>
        <dbReference type="EMBL" id="GAA0851880.1"/>
    </source>
</evidence>
<protein>
    <recommendedName>
        <fullName evidence="3">Solute-binding protein family 3/N-terminal domain-containing protein</fullName>
    </recommendedName>
</protein>
<keyword evidence="2" id="KW-1185">Reference proteome</keyword>
<sequence>MTKWLLFFTILVLVSFNVLSQTGPQESSIKPQFRISYINYPDVREYVELIEGIYTDLGFRVRLLPVPPSRGLMLLNEGKVDADVVRLKATIVKYPNLLVVTPALQDGELSLICLKETHCNREMLDDENVNILINDGVLNLFDANELRAHPIVLDRIEKFPKLIKAKRHLYALYVVDELMHREMEQNYQLVTIKSAPVHHAINKKHAALLPMIEEKLRERLPALQESRR</sequence>
<name>A0ABN1LBW0_9ALTE</name>
<reference evidence="1 2" key="1">
    <citation type="journal article" date="2019" name="Int. J. Syst. Evol. Microbiol.">
        <title>The Global Catalogue of Microorganisms (GCM) 10K type strain sequencing project: providing services to taxonomists for standard genome sequencing and annotation.</title>
        <authorList>
            <consortium name="The Broad Institute Genomics Platform"/>
            <consortium name="The Broad Institute Genome Sequencing Center for Infectious Disease"/>
            <person name="Wu L."/>
            <person name="Ma J."/>
        </authorList>
    </citation>
    <scope>NUCLEOTIDE SEQUENCE [LARGE SCALE GENOMIC DNA]</scope>
    <source>
        <strain evidence="1 2">JCM 15896</strain>
    </source>
</reference>
<evidence type="ECO:0008006" key="3">
    <source>
        <dbReference type="Google" id="ProtNLM"/>
    </source>
</evidence>
<dbReference type="RefSeq" id="WP_343855533.1">
    <property type="nucleotide sequence ID" value="NZ_BAAAFD010000001.1"/>
</dbReference>
<comment type="caution">
    <text evidence="1">The sequence shown here is derived from an EMBL/GenBank/DDBJ whole genome shotgun (WGS) entry which is preliminary data.</text>
</comment>
<proteinExistence type="predicted"/>
<gene>
    <name evidence="1" type="ORF">GCM10009114_00340</name>
</gene>
<dbReference type="SUPFAM" id="SSF53850">
    <property type="entry name" value="Periplasmic binding protein-like II"/>
    <property type="match status" value="1"/>
</dbReference>